<reference evidence="3" key="1">
    <citation type="submission" date="2015-02" db="EMBL/GenBank/DDBJ databases">
        <title>Genome sequencing for Strongylocentrotus purpuratus.</title>
        <authorList>
            <person name="Murali S."/>
            <person name="Liu Y."/>
            <person name="Vee V."/>
            <person name="English A."/>
            <person name="Wang M."/>
            <person name="Skinner E."/>
            <person name="Han Y."/>
            <person name="Muzny D.M."/>
            <person name="Worley K.C."/>
            <person name="Gibbs R.A."/>
        </authorList>
    </citation>
    <scope>NUCLEOTIDE SEQUENCE</scope>
</reference>
<dbReference type="SUPFAM" id="SSF52200">
    <property type="entry name" value="Toll/Interleukin receptor TIR domain"/>
    <property type="match status" value="1"/>
</dbReference>
<reference evidence="2" key="2">
    <citation type="submission" date="2021-01" db="UniProtKB">
        <authorList>
            <consortium name="EnsemblMetazoa"/>
        </authorList>
    </citation>
    <scope>IDENTIFICATION</scope>
</reference>
<evidence type="ECO:0000256" key="1">
    <source>
        <dbReference type="SAM" id="MobiDB-lite"/>
    </source>
</evidence>
<evidence type="ECO:0008006" key="4">
    <source>
        <dbReference type="Google" id="ProtNLM"/>
    </source>
</evidence>
<dbReference type="OMA" id="LIRWRNQ"/>
<evidence type="ECO:0000313" key="3">
    <source>
        <dbReference type="Proteomes" id="UP000007110"/>
    </source>
</evidence>
<dbReference type="OrthoDB" id="10429542at2759"/>
<dbReference type="InParanoid" id="A0A7M7PCB7"/>
<proteinExistence type="predicted"/>
<dbReference type="RefSeq" id="XP_030849026.1">
    <property type="nucleotide sequence ID" value="XM_030993166.1"/>
</dbReference>
<dbReference type="AlphaFoldDB" id="A0A7M7PCB7"/>
<name>A0A7M7PCB7_STRPU</name>
<feature type="region of interest" description="Disordered" evidence="1">
    <location>
        <begin position="298"/>
        <end position="330"/>
    </location>
</feature>
<evidence type="ECO:0000313" key="2">
    <source>
        <dbReference type="EnsemblMetazoa" id="XP_030849026"/>
    </source>
</evidence>
<keyword evidence="3" id="KW-1185">Reference proteome</keyword>
<protein>
    <recommendedName>
        <fullName evidence="4">TIR domain-containing protein</fullName>
    </recommendedName>
</protein>
<sequence>MYVMYRTYSLDRTLLIINHFSSSSQTFSPELQRRSNCLSEDVYLQSLASKLDCAAVYRKLGLPLLENNSVKFSNLIGPVNIPFAQYQDALFHVLIRWRNQAGSSIASMEDLKQAFLRHGLIDTAQKLHRLEYGSNASPIDIPSRSEDMDTDGPPRNRPLSQQEFFDIYLLASSKETAYFSKMKNLIRRNMWRMTTPFESKLGVPVLESIEKAVLNCSHVVYLITKEDCERKDASHTMTIEMAFQSLTDNGLGGRIIPVFCCDMSFVPLKLRSLTGVNIRSEELEERLRKTIDVSIREDREEEYRSVSELSTQANDDEPLPLISSSMATGQ</sequence>
<accession>A0A7M7PCB7</accession>
<feature type="region of interest" description="Disordered" evidence="1">
    <location>
        <begin position="135"/>
        <end position="158"/>
    </location>
</feature>
<dbReference type="GeneID" id="100890171"/>
<dbReference type="Proteomes" id="UP000007110">
    <property type="component" value="Unassembled WGS sequence"/>
</dbReference>
<dbReference type="Gene3D" id="3.40.50.10140">
    <property type="entry name" value="Toll/interleukin-1 receptor homology (TIR) domain"/>
    <property type="match status" value="1"/>
</dbReference>
<dbReference type="InterPro" id="IPR035897">
    <property type="entry name" value="Toll_tir_struct_dom_sf"/>
</dbReference>
<organism evidence="2 3">
    <name type="scientific">Strongylocentrotus purpuratus</name>
    <name type="common">Purple sea urchin</name>
    <dbReference type="NCBI Taxonomy" id="7668"/>
    <lineage>
        <taxon>Eukaryota</taxon>
        <taxon>Metazoa</taxon>
        <taxon>Echinodermata</taxon>
        <taxon>Eleutherozoa</taxon>
        <taxon>Echinozoa</taxon>
        <taxon>Echinoidea</taxon>
        <taxon>Euechinoidea</taxon>
        <taxon>Echinacea</taxon>
        <taxon>Camarodonta</taxon>
        <taxon>Echinidea</taxon>
        <taxon>Strongylocentrotidae</taxon>
        <taxon>Strongylocentrotus</taxon>
    </lineage>
</organism>
<dbReference type="KEGG" id="spu:100890171"/>
<dbReference type="EnsemblMetazoa" id="XM_030993166">
    <property type="protein sequence ID" value="XP_030849026"/>
    <property type="gene ID" value="LOC100890171"/>
</dbReference>